<proteinExistence type="predicted"/>
<sequence>MKGIWDLSLNSLSFGRQQTWDVTPANDFVTQRKVMLHLNVTQATIKYPLFLFIEYLCHKRKSNV</sequence>
<dbReference type="PATRIC" id="fig|329854.7.peg.2730"/>
<evidence type="ECO:0000313" key="2">
    <source>
        <dbReference type="Proteomes" id="UP000070319"/>
    </source>
</evidence>
<reference evidence="1 2" key="1">
    <citation type="submission" date="2016-02" db="EMBL/GenBank/DDBJ databases">
        <authorList>
            <person name="Wen L."/>
            <person name="He K."/>
            <person name="Yang H."/>
        </authorList>
    </citation>
    <scope>NUCLEOTIDE SEQUENCE [LARGE SCALE GENOMIC DNA]</scope>
    <source>
        <strain evidence="1 2">KLE1704</strain>
    </source>
</reference>
<comment type="caution">
    <text evidence="1">The sequence shown here is derived from an EMBL/GenBank/DDBJ whole genome shotgun (WGS) entry which is preliminary data.</text>
</comment>
<accession>A0A139LC79</accession>
<dbReference type="EMBL" id="LTDF01000093">
    <property type="protein sequence ID" value="KXT49064.1"/>
    <property type="molecule type" value="Genomic_DNA"/>
</dbReference>
<name>A0A139LC79_9BACE</name>
<evidence type="ECO:0000313" key="1">
    <source>
        <dbReference type="EMBL" id="KXT49064.1"/>
    </source>
</evidence>
<dbReference type="Proteomes" id="UP000070319">
    <property type="component" value="Unassembled WGS sequence"/>
</dbReference>
<organism evidence="1">
    <name type="scientific">Bacteroides intestinalis</name>
    <dbReference type="NCBI Taxonomy" id="329854"/>
    <lineage>
        <taxon>Bacteria</taxon>
        <taxon>Pseudomonadati</taxon>
        <taxon>Bacteroidota</taxon>
        <taxon>Bacteroidia</taxon>
        <taxon>Bacteroidales</taxon>
        <taxon>Bacteroidaceae</taxon>
        <taxon>Bacteroides</taxon>
    </lineage>
</organism>
<dbReference type="AlphaFoldDB" id="A0A139LC79"/>
<protein>
    <submittedName>
        <fullName evidence="1">Uncharacterized protein</fullName>
    </submittedName>
</protein>
<gene>
    <name evidence="1" type="ORF">HMPREF2531_02678</name>
</gene>